<proteinExistence type="predicted"/>
<gene>
    <name evidence="1" type="ordered locus">mlr1442</name>
</gene>
<dbReference type="EMBL" id="BA000012">
    <property type="protein sequence ID" value="BAB48816.1"/>
    <property type="molecule type" value="Genomic_DNA"/>
</dbReference>
<accession>Q98KJ8</accession>
<protein>
    <submittedName>
        <fullName evidence="1">Mlr1442 protein</fullName>
    </submittedName>
</protein>
<evidence type="ECO:0000313" key="1">
    <source>
        <dbReference type="EMBL" id="BAB48816.1"/>
    </source>
</evidence>
<reference evidence="1 2" key="1">
    <citation type="journal article" date="2000" name="DNA Res.">
        <title>Complete genome structure of the nitrogen-fixing symbiotic bacterium Mesorhizobium loti.</title>
        <authorList>
            <person name="Kaneko T."/>
            <person name="Nakamura Y."/>
            <person name="Sato S."/>
            <person name="Asamizu E."/>
            <person name="Kato T."/>
            <person name="Sasamoto S."/>
            <person name="Watanabe A."/>
            <person name="Idesawa K."/>
            <person name="Ishikawa A."/>
            <person name="Kawashima K."/>
            <person name="Kimura T."/>
            <person name="Kishida Y."/>
            <person name="Kiyokawa C."/>
            <person name="Kohara M."/>
            <person name="Matsumoto M."/>
            <person name="Matsuno A."/>
            <person name="Mochizuki Y."/>
            <person name="Nakayama S."/>
            <person name="Nakazaki N."/>
            <person name="Shimpo S."/>
            <person name="Sugimoto M."/>
            <person name="Takeuchi C."/>
            <person name="Yamada M."/>
            <person name="Tabata S."/>
        </authorList>
    </citation>
    <scope>NUCLEOTIDE SEQUENCE [LARGE SCALE GENOMIC DNA]</scope>
    <source>
        <strain evidence="2">LMG 29417 / CECT 9101 / MAFF 303099</strain>
    </source>
</reference>
<sequence>MPASIEMAHAASLARGLDGSDALGVFFPEMPSTLEDLERVFLVGQAQPFGLVHAHQHHLAARRLPCLGVRGLPGQEDEGIAFAPGWPLVFIKRRPPIMGALWPSRHDLSP</sequence>
<dbReference type="Proteomes" id="UP000000552">
    <property type="component" value="Chromosome"/>
</dbReference>
<dbReference type="KEGG" id="mlo:mlr1442"/>
<dbReference type="AlphaFoldDB" id="Q98KJ8"/>
<evidence type="ECO:0000313" key="2">
    <source>
        <dbReference type="Proteomes" id="UP000000552"/>
    </source>
</evidence>
<name>Q98KJ8_RHILO</name>
<organism evidence="1 2">
    <name type="scientific">Mesorhizobium japonicum (strain LMG 29417 / CECT 9101 / MAFF 303099)</name>
    <name type="common">Mesorhizobium loti (strain MAFF 303099)</name>
    <dbReference type="NCBI Taxonomy" id="266835"/>
    <lineage>
        <taxon>Bacteria</taxon>
        <taxon>Pseudomonadati</taxon>
        <taxon>Pseudomonadota</taxon>
        <taxon>Alphaproteobacteria</taxon>
        <taxon>Hyphomicrobiales</taxon>
        <taxon>Phyllobacteriaceae</taxon>
        <taxon>Mesorhizobium</taxon>
    </lineage>
</organism>
<dbReference type="HOGENOM" id="CLU_2168997_0_0_5"/>